<dbReference type="AlphaFoldDB" id="A0AAN6RF62"/>
<accession>A0AAN6RF62</accession>
<comment type="caution">
    <text evidence="1">The sequence shown here is derived from an EMBL/GenBank/DDBJ whole genome shotgun (WGS) entry which is preliminary data.</text>
</comment>
<dbReference type="Proteomes" id="UP001280581">
    <property type="component" value="Unassembled WGS sequence"/>
</dbReference>
<dbReference type="EMBL" id="WVTA01000015">
    <property type="protein sequence ID" value="KAK3201653.1"/>
    <property type="molecule type" value="Genomic_DNA"/>
</dbReference>
<organism evidence="1 2">
    <name type="scientific">Pseudopithomyces chartarum</name>
    <dbReference type="NCBI Taxonomy" id="1892770"/>
    <lineage>
        <taxon>Eukaryota</taxon>
        <taxon>Fungi</taxon>
        <taxon>Dikarya</taxon>
        <taxon>Ascomycota</taxon>
        <taxon>Pezizomycotina</taxon>
        <taxon>Dothideomycetes</taxon>
        <taxon>Pleosporomycetidae</taxon>
        <taxon>Pleosporales</taxon>
        <taxon>Massarineae</taxon>
        <taxon>Didymosphaeriaceae</taxon>
        <taxon>Pseudopithomyces</taxon>
    </lineage>
</organism>
<sequence length="380" mass="42582">MRSSPHKLELNPDDCIENLSACMESAEKFAAIVLRSTDTPPLLVLGDWTTKTLFILGSETACLLPFHTLSSPPTAWKEIHVDPHVVGPHLGFTLLLVHVAEACFQRLLPITNVPTSRELRLRFLGELVAPYERDSILEQCGISSKLAPSQKVDTRVIMAPPATRLHGEESCTLNLNNFDGEALAKVFRERPSEVSNRRCLRILQYVNAIGSACILSSLNAACDKLPKGNAVQAVDEPVLEKLFHIHLRLVNLEGQDHLFIARHRPAERRGKASDMVKSEIVQKVANTSQGDQRRIREDMNRYVRKGEVLHRILHGAVCVTPGLLMLFPGREPHPPSLDIRQFGLELQPSEQRNLEKPIAREDIDNLRQVEASWARQRFAG</sequence>
<evidence type="ECO:0000313" key="1">
    <source>
        <dbReference type="EMBL" id="KAK3201653.1"/>
    </source>
</evidence>
<name>A0AAN6RF62_9PLEO</name>
<gene>
    <name evidence="1" type="ORF">GRF29_164g174335</name>
</gene>
<keyword evidence="2" id="KW-1185">Reference proteome</keyword>
<protein>
    <submittedName>
        <fullName evidence="1">Uncharacterized protein</fullName>
    </submittedName>
</protein>
<evidence type="ECO:0000313" key="2">
    <source>
        <dbReference type="Proteomes" id="UP001280581"/>
    </source>
</evidence>
<reference evidence="1 2" key="1">
    <citation type="submission" date="2021-02" db="EMBL/GenBank/DDBJ databases">
        <title>Genome assembly of Pseudopithomyces chartarum.</title>
        <authorList>
            <person name="Jauregui R."/>
            <person name="Singh J."/>
            <person name="Voisey C."/>
        </authorList>
    </citation>
    <scope>NUCLEOTIDE SEQUENCE [LARGE SCALE GENOMIC DNA]</scope>
    <source>
        <strain evidence="1 2">AGR01</strain>
    </source>
</reference>
<proteinExistence type="predicted"/>